<dbReference type="GO" id="GO:0004497">
    <property type="term" value="F:monooxygenase activity"/>
    <property type="evidence" value="ECO:0007669"/>
    <property type="project" value="UniProtKB-KW"/>
</dbReference>
<evidence type="ECO:0000313" key="3">
    <source>
        <dbReference type="Proteomes" id="UP000269154"/>
    </source>
</evidence>
<dbReference type="OrthoDB" id="9766816at2"/>
<sequence>MRETSQPVVNKVAIIGAGPGGLATAIALRKKGIDAHVYERAKELRPVGAGLGLQANGLRCLDVIQPGIVDILKRSGCQVKRVTVKTSTGETIRTSESTMMEKYGQPLLIIWWWRLQQILASYLPPEVIHLNHRCISFEQNENTVITHFDNGKTAQADLLIGADGVNSRVRQTLIGDGQPRYVGSMSWRAVLNYQDELLPLNEVILMKGEQSIVYLLNVGEGNMSWLARKLLPDSTLSSTFAEVKSRVLREFANWMEPVRELIAQTDPERILEGRENASNFFDK</sequence>
<dbReference type="RefSeq" id="WP_124144361.1">
    <property type="nucleotide sequence ID" value="NZ_CAWOKI010000014.1"/>
</dbReference>
<dbReference type="PRINTS" id="PR00420">
    <property type="entry name" value="RNGMNOXGNASE"/>
</dbReference>
<dbReference type="Gene3D" id="3.50.50.60">
    <property type="entry name" value="FAD/NAD(P)-binding domain"/>
    <property type="match status" value="1"/>
</dbReference>
<gene>
    <name evidence="2" type="ORF">D5R40_09435</name>
</gene>
<keyword evidence="3" id="KW-1185">Reference proteome</keyword>
<dbReference type="Pfam" id="PF01494">
    <property type="entry name" value="FAD_binding_3"/>
    <property type="match status" value="1"/>
</dbReference>
<accession>A0A3N6PAG2</accession>
<dbReference type="AlphaFoldDB" id="A0A3N6PAG2"/>
<dbReference type="SUPFAM" id="SSF51905">
    <property type="entry name" value="FAD/NAD(P)-binding domain"/>
    <property type="match status" value="1"/>
</dbReference>
<reference evidence="2 3" key="1">
    <citation type="journal article" date="2018" name="ACS Chem. Biol.">
        <title>Ketoreductase domain dysfunction expands chemodiversity: malyngamide biosynthesis in the cyanobacterium Okeania hirsuta.</title>
        <authorList>
            <person name="Moss N.A."/>
            <person name="Leao T."/>
            <person name="Rankin M."/>
            <person name="McCullough T.M."/>
            <person name="Qu P."/>
            <person name="Korobeynikov A."/>
            <person name="Smith J.L."/>
            <person name="Gerwick L."/>
            <person name="Gerwick W.H."/>
        </authorList>
    </citation>
    <scope>NUCLEOTIDE SEQUENCE [LARGE SCALE GENOMIC DNA]</scope>
    <source>
        <strain evidence="2 3">PAB10Feb10-1</strain>
    </source>
</reference>
<dbReference type="InterPro" id="IPR002938">
    <property type="entry name" value="FAD-bd"/>
</dbReference>
<dbReference type="EMBL" id="RCBY01000038">
    <property type="protein sequence ID" value="RQH46941.1"/>
    <property type="molecule type" value="Genomic_DNA"/>
</dbReference>
<organism evidence="2 3">
    <name type="scientific">Okeania hirsuta</name>
    <dbReference type="NCBI Taxonomy" id="1458930"/>
    <lineage>
        <taxon>Bacteria</taxon>
        <taxon>Bacillati</taxon>
        <taxon>Cyanobacteriota</taxon>
        <taxon>Cyanophyceae</taxon>
        <taxon>Oscillatoriophycideae</taxon>
        <taxon>Oscillatoriales</taxon>
        <taxon>Microcoleaceae</taxon>
        <taxon>Okeania</taxon>
    </lineage>
</organism>
<dbReference type="PANTHER" id="PTHR46496:SF8">
    <property type="entry name" value="FAD-BINDING DOMAIN-CONTAINING PROTEIN"/>
    <property type="match status" value="1"/>
</dbReference>
<evidence type="ECO:0000313" key="2">
    <source>
        <dbReference type="EMBL" id="RQH46941.1"/>
    </source>
</evidence>
<dbReference type="GO" id="GO:0071949">
    <property type="term" value="F:FAD binding"/>
    <property type="evidence" value="ECO:0007669"/>
    <property type="project" value="InterPro"/>
</dbReference>
<proteinExistence type="predicted"/>
<keyword evidence="2" id="KW-0560">Oxidoreductase</keyword>
<feature type="domain" description="FAD-binding" evidence="1">
    <location>
        <begin position="11"/>
        <end position="173"/>
    </location>
</feature>
<comment type="caution">
    <text evidence="2">The sequence shown here is derived from an EMBL/GenBank/DDBJ whole genome shotgun (WGS) entry which is preliminary data.</text>
</comment>
<evidence type="ECO:0000259" key="1">
    <source>
        <dbReference type="Pfam" id="PF01494"/>
    </source>
</evidence>
<dbReference type="PANTHER" id="PTHR46496">
    <property type="match status" value="1"/>
</dbReference>
<protein>
    <submittedName>
        <fullName evidence="2">Salicylate 1-monooxygenase</fullName>
    </submittedName>
</protein>
<name>A0A3N6PAG2_9CYAN</name>
<keyword evidence="2" id="KW-0503">Monooxygenase</keyword>
<dbReference type="InterPro" id="IPR036188">
    <property type="entry name" value="FAD/NAD-bd_sf"/>
</dbReference>
<dbReference type="Proteomes" id="UP000269154">
    <property type="component" value="Unassembled WGS sequence"/>
</dbReference>